<dbReference type="Pfam" id="PF23259">
    <property type="entry name" value="CHX17_C"/>
    <property type="match status" value="1"/>
</dbReference>
<dbReference type="AlphaFoldDB" id="A0AA86S373"/>
<dbReference type="GO" id="GO:0006813">
    <property type="term" value="P:potassium ion transport"/>
    <property type="evidence" value="ECO:0007669"/>
    <property type="project" value="UniProtKB-KW"/>
</dbReference>
<reference evidence="6" key="1">
    <citation type="submission" date="2023-10" db="EMBL/GenBank/DDBJ databases">
        <authorList>
            <person name="Domelevo Entfellner J.-B."/>
        </authorList>
    </citation>
    <scope>NUCLEOTIDE SEQUENCE</scope>
</reference>
<proteinExistence type="predicted"/>
<gene>
    <name evidence="6" type="ORF">AYBTSS11_LOCUS9809</name>
</gene>
<keyword evidence="1" id="KW-0813">Transport</keyword>
<keyword evidence="7" id="KW-1185">Reference proteome</keyword>
<keyword evidence="4" id="KW-0406">Ion transport</keyword>
<dbReference type="GO" id="GO:0012505">
    <property type="term" value="C:endomembrane system"/>
    <property type="evidence" value="ECO:0007669"/>
    <property type="project" value="TreeGrafter"/>
</dbReference>
<dbReference type="InterPro" id="IPR057290">
    <property type="entry name" value="CHX17_C"/>
</dbReference>
<organism evidence="6 7">
    <name type="scientific">Sphenostylis stenocarpa</name>
    <dbReference type="NCBI Taxonomy" id="92480"/>
    <lineage>
        <taxon>Eukaryota</taxon>
        <taxon>Viridiplantae</taxon>
        <taxon>Streptophyta</taxon>
        <taxon>Embryophyta</taxon>
        <taxon>Tracheophyta</taxon>
        <taxon>Spermatophyta</taxon>
        <taxon>Magnoliopsida</taxon>
        <taxon>eudicotyledons</taxon>
        <taxon>Gunneridae</taxon>
        <taxon>Pentapetalae</taxon>
        <taxon>rosids</taxon>
        <taxon>fabids</taxon>
        <taxon>Fabales</taxon>
        <taxon>Fabaceae</taxon>
        <taxon>Papilionoideae</taxon>
        <taxon>50 kb inversion clade</taxon>
        <taxon>NPAAA clade</taxon>
        <taxon>indigoferoid/millettioid clade</taxon>
        <taxon>Phaseoleae</taxon>
        <taxon>Sphenostylis</taxon>
    </lineage>
</organism>
<dbReference type="InterPro" id="IPR050794">
    <property type="entry name" value="CPA2_transporter"/>
</dbReference>
<name>A0AA86S373_9FABA</name>
<protein>
    <recommendedName>
        <fullName evidence="5">Cation/H(+) antiporter C-terminal domain-containing protein</fullName>
    </recommendedName>
</protein>
<feature type="domain" description="Cation/H(+) antiporter C-terminal" evidence="5">
    <location>
        <begin position="56"/>
        <end position="143"/>
    </location>
</feature>
<dbReference type="PANTHER" id="PTHR32468">
    <property type="entry name" value="CATION/H + ANTIPORTER"/>
    <property type="match status" value="1"/>
</dbReference>
<evidence type="ECO:0000256" key="2">
    <source>
        <dbReference type="ARBA" id="ARBA00022538"/>
    </source>
</evidence>
<dbReference type="GO" id="GO:0006885">
    <property type="term" value="P:regulation of pH"/>
    <property type="evidence" value="ECO:0007669"/>
    <property type="project" value="TreeGrafter"/>
</dbReference>
<evidence type="ECO:0000259" key="5">
    <source>
        <dbReference type="Pfam" id="PF23259"/>
    </source>
</evidence>
<sequence length="231" mass="25243">MAEHPGIFLNVVKVVTPPGTSLAFGARLVGVSSNKYRKTVDAVDDNNYADKKQDDELWSKFLSACNNNQESMKYEEKLVQSKGDIETTLKDMKRSNLILVGRMPSVAPLGSQSDCPELGPVGSFLASSDYSTVTSVMVIQQYNPSTDIHPLVMEESDFPEMSDTPRNLTLGKVKDGEESRKNVQQGSPYGATSVTDTISKLDINALEVVTCNLPESLIDVFLEEVAKSLES</sequence>
<evidence type="ECO:0000256" key="1">
    <source>
        <dbReference type="ARBA" id="ARBA00022448"/>
    </source>
</evidence>
<dbReference type="Gramene" id="rna-AYBTSS11_LOCUS9809">
    <property type="protein sequence ID" value="CAJ1940620.1"/>
    <property type="gene ID" value="gene-AYBTSS11_LOCUS9809"/>
</dbReference>
<evidence type="ECO:0000256" key="3">
    <source>
        <dbReference type="ARBA" id="ARBA00022958"/>
    </source>
</evidence>
<keyword evidence="2" id="KW-0633">Potassium transport</keyword>
<dbReference type="EMBL" id="OY731400">
    <property type="protein sequence ID" value="CAJ1940620.1"/>
    <property type="molecule type" value="Genomic_DNA"/>
</dbReference>
<keyword evidence="3" id="KW-0630">Potassium</keyword>
<evidence type="ECO:0000313" key="7">
    <source>
        <dbReference type="Proteomes" id="UP001189624"/>
    </source>
</evidence>
<evidence type="ECO:0000256" key="4">
    <source>
        <dbReference type="ARBA" id="ARBA00023065"/>
    </source>
</evidence>
<dbReference type="GO" id="GO:0098662">
    <property type="term" value="P:inorganic cation transmembrane transport"/>
    <property type="evidence" value="ECO:0007669"/>
    <property type="project" value="TreeGrafter"/>
</dbReference>
<dbReference type="PANTHER" id="PTHR32468:SF81">
    <property type="entry name" value="CATION_H(+) ANTIPORTER 19"/>
    <property type="match status" value="1"/>
</dbReference>
<dbReference type="Proteomes" id="UP001189624">
    <property type="component" value="Chromosome 3"/>
</dbReference>
<accession>A0AA86S373</accession>
<evidence type="ECO:0000313" key="6">
    <source>
        <dbReference type="EMBL" id="CAJ1940620.1"/>
    </source>
</evidence>